<feature type="compositionally biased region" description="Basic and acidic residues" evidence="10">
    <location>
        <begin position="650"/>
        <end position="680"/>
    </location>
</feature>
<feature type="compositionally biased region" description="Basic and acidic residues" evidence="10">
    <location>
        <begin position="173"/>
        <end position="195"/>
    </location>
</feature>
<feature type="region of interest" description="Disordered" evidence="10">
    <location>
        <begin position="640"/>
        <end position="691"/>
    </location>
</feature>
<evidence type="ECO:0000256" key="10">
    <source>
        <dbReference type="SAM" id="MobiDB-lite"/>
    </source>
</evidence>
<evidence type="ECO:0000256" key="6">
    <source>
        <dbReference type="ARBA" id="ARBA00022771"/>
    </source>
</evidence>
<evidence type="ECO:0000256" key="2">
    <source>
        <dbReference type="ARBA" id="ARBA00012251"/>
    </source>
</evidence>
<keyword evidence="6 9" id="KW-0863">Zinc-finger</keyword>
<feature type="compositionally biased region" description="Basic and acidic residues" evidence="10">
    <location>
        <begin position="231"/>
        <end position="254"/>
    </location>
</feature>
<sequence>MRRPSHLDDVDGDHIPRRARRYNDRILDLRAKPDQSPDSPPHAFDDGVHSSPRRTTSRRRRYSSLRSPEPNEYFAAASASSTMPPPSAPAPVIGLTRSATDAAYRRPVNCLAPDDRYEVPLVRRHSARDVSPGYGRTRGGADYSAHSSATSGLAYGDDYDCDHIEVVEELEEEPARYRERGQSSRDEYIESSSDRRYRRRRRKPYGDEDGGSRRYYAASEGGSAAIASSRTPDRSVSSRRERVHHVPDVIEDSRPPISSNRPLVHRRHRSAEVIQLDQPKTRRFSRSRAGSVSGGPSSIIGSIFGAQTVRQESPDKHLKEAKVPKKRVDCVICMGDVSTSKASKLRCGHYMCRSCLERIFRLSVTDPQHMPPRCCTTDHIPLKHVERLFDHAFKKTWNRKFAEYSTKNRVYCPARKCGEWIKPSNIKREDGRKVGRCSRCRTKVCCACNTRWHGATSCPNDPETADILAQAKEEGWKRCYRCKALVELKEGCNHMTCRCGAEFCMICGIKWKNCDCPWFNDDDRRADFLNDMNIPIPSIRGDLGDIFRGNGPPAPPELRGHTEPPPMMMPVRRRPRTYQEEMHMRRQQESFDADFARQLQYTGDYDEPHSYSMMGGLGDIHGIGNASEHYMNENYRRGGHYRPQTQTTAVHDRPEYGDTRRSRGRLETSQERRLADRLSETRSGFGSPPAAGPIYPVGMSVPPPPVPAAPVPIPPSLALRHHTVEAEMYNISPYTPRAERVVGRRMSRDYEDEARVHSPPRSHWRRGREARPKSSELAGLNGTGQGMNRVSQWRTFVEPGIPDGESTVGHA</sequence>
<evidence type="ECO:0000256" key="7">
    <source>
        <dbReference type="ARBA" id="ARBA00022786"/>
    </source>
</evidence>
<feature type="domain" description="RING-type" evidence="12">
    <location>
        <begin position="326"/>
        <end position="525"/>
    </location>
</feature>
<dbReference type="VEuPathDB" id="FungiDB:MAN_00645"/>
<gene>
    <name evidence="13" type="ORF">MAN_00645</name>
</gene>
<protein>
    <recommendedName>
        <fullName evidence="2">RBR-type E3 ubiquitin transferase</fullName>
        <ecNumber evidence="2">2.3.2.31</ecNumber>
    </recommendedName>
</protein>
<comment type="caution">
    <text evidence="13">The sequence shown here is derived from an EMBL/GenBank/DDBJ whole genome shotgun (WGS) entry which is preliminary data.</text>
</comment>
<dbReference type="PROSITE" id="PS51873">
    <property type="entry name" value="TRIAD"/>
    <property type="match status" value="1"/>
</dbReference>
<dbReference type="InterPro" id="IPR002867">
    <property type="entry name" value="IBR_dom"/>
</dbReference>
<accession>A0A0B4FZ91</accession>
<comment type="catalytic activity">
    <reaction evidence="1">
        <text>[E2 ubiquitin-conjugating enzyme]-S-ubiquitinyl-L-cysteine + [acceptor protein]-L-lysine = [E2 ubiquitin-conjugating enzyme]-L-cysteine + [acceptor protein]-N(6)-ubiquitinyl-L-lysine.</text>
        <dbReference type="EC" id="2.3.2.31"/>
    </reaction>
</comment>
<dbReference type="InterPro" id="IPR001841">
    <property type="entry name" value="Znf_RING"/>
</dbReference>
<evidence type="ECO:0000256" key="5">
    <source>
        <dbReference type="ARBA" id="ARBA00022737"/>
    </source>
</evidence>
<keyword evidence="3" id="KW-0808">Transferase</keyword>
<dbReference type="AlphaFoldDB" id="A0A0B4FZ91"/>
<dbReference type="Gene3D" id="1.20.120.1750">
    <property type="match status" value="1"/>
</dbReference>
<dbReference type="GO" id="GO:0061630">
    <property type="term" value="F:ubiquitin protein ligase activity"/>
    <property type="evidence" value="ECO:0007669"/>
    <property type="project" value="UniProtKB-EC"/>
</dbReference>
<evidence type="ECO:0000313" key="13">
    <source>
        <dbReference type="EMBL" id="KID71046.1"/>
    </source>
</evidence>
<dbReference type="CDD" id="cd22584">
    <property type="entry name" value="Rcat_RBR_unk"/>
    <property type="match status" value="1"/>
</dbReference>
<dbReference type="PROSITE" id="PS00518">
    <property type="entry name" value="ZF_RING_1"/>
    <property type="match status" value="1"/>
</dbReference>
<proteinExistence type="predicted"/>
<keyword evidence="4" id="KW-0479">Metal-binding</keyword>
<feature type="non-terminal residue" evidence="13">
    <location>
        <position position="1"/>
    </location>
</feature>
<keyword evidence="14" id="KW-1185">Reference proteome</keyword>
<dbReference type="PROSITE" id="PS50089">
    <property type="entry name" value="ZF_RING_2"/>
    <property type="match status" value="1"/>
</dbReference>
<feature type="region of interest" description="Disordered" evidence="10">
    <location>
        <begin position="750"/>
        <end position="787"/>
    </location>
</feature>
<feature type="region of interest" description="Disordered" evidence="10">
    <location>
        <begin position="551"/>
        <end position="571"/>
    </location>
</feature>
<evidence type="ECO:0000259" key="11">
    <source>
        <dbReference type="PROSITE" id="PS50089"/>
    </source>
</evidence>
<evidence type="ECO:0000256" key="1">
    <source>
        <dbReference type="ARBA" id="ARBA00001798"/>
    </source>
</evidence>
<feature type="compositionally biased region" description="Basic and acidic residues" evidence="10">
    <location>
        <begin position="1"/>
        <end position="35"/>
    </location>
</feature>
<dbReference type="SUPFAM" id="SSF57850">
    <property type="entry name" value="RING/U-box"/>
    <property type="match status" value="3"/>
</dbReference>
<feature type="compositionally biased region" description="Basic residues" evidence="10">
    <location>
        <begin position="51"/>
        <end position="63"/>
    </location>
</feature>
<evidence type="ECO:0000256" key="3">
    <source>
        <dbReference type="ARBA" id="ARBA00022679"/>
    </source>
</evidence>
<keyword evidence="7" id="KW-0833">Ubl conjugation pathway</keyword>
<dbReference type="InterPro" id="IPR013083">
    <property type="entry name" value="Znf_RING/FYVE/PHD"/>
</dbReference>
<name>A0A0B4FZ91_METAF</name>
<dbReference type="InterPro" id="IPR044066">
    <property type="entry name" value="TRIAD_supradom"/>
</dbReference>
<feature type="region of interest" description="Disordered" evidence="10">
    <location>
        <begin position="1"/>
        <end position="70"/>
    </location>
</feature>
<feature type="compositionally biased region" description="Low complexity" evidence="10">
    <location>
        <begin position="217"/>
        <end position="229"/>
    </location>
</feature>
<dbReference type="InterPro" id="IPR031127">
    <property type="entry name" value="E3_UB_ligase_RBR"/>
</dbReference>
<evidence type="ECO:0000256" key="9">
    <source>
        <dbReference type="PROSITE-ProRule" id="PRU00175"/>
    </source>
</evidence>
<evidence type="ECO:0000313" key="14">
    <source>
        <dbReference type="Proteomes" id="UP000031186"/>
    </source>
</evidence>
<dbReference type="EC" id="2.3.2.31" evidence="2"/>
<evidence type="ECO:0000256" key="8">
    <source>
        <dbReference type="ARBA" id="ARBA00022833"/>
    </source>
</evidence>
<reference evidence="13 14" key="1">
    <citation type="journal article" date="2014" name="Proc. Natl. Acad. Sci. U.S.A.">
        <title>Trajectory and genomic determinants of fungal-pathogen speciation and host adaptation.</title>
        <authorList>
            <person name="Hu X."/>
            <person name="Xiao G."/>
            <person name="Zheng P."/>
            <person name="Shang Y."/>
            <person name="Su Y."/>
            <person name="Zhang X."/>
            <person name="Liu X."/>
            <person name="Zhan S."/>
            <person name="St Leger R.J."/>
            <person name="Wang C."/>
        </authorList>
    </citation>
    <scope>NUCLEOTIDE SEQUENCE [LARGE SCALE GENOMIC DNA]</scope>
    <source>
        <strain evidence="13 14">ARSEF 549</strain>
    </source>
</reference>
<dbReference type="GO" id="GO:0008270">
    <property type="term" value="F:zinc ion binding"/>
    <property type="evidence" value="ECO:0007669"/>
    <property type="project" value="UniProtKB-KW"/>
</dbReference>
<dbReference type="OrthoDB" id="9977870at2759"/>
<dbReference type="InterPro" id="IPR017907">
    <property type="entry name" value="Znf_RING_CS"/>
</dbReference>
<evidence type="ECO:0000256" key="4">
    <source>
        <dbReference type="ARBA" id="ARBA00022723"/>
    </source>
</evidence>
<dbReference type="Gene3D" id="3.30.40.10">
    <property type="entry name" value="Zinc/RING finger domain, C3HC4 (zinc finger)"/>
    <property type="match status" value="1"/>
</dbReference>
<dbReference type="Proteomes" id="UP000031186">
    <property type="component" value="Unassembled WGS sequence"/>
</dbReference>
<organism evidence="13 14">
    <name type="scientific">Metarhizium anisopliae (strain ARSEF 549)</name>
    <dbReference type="NCBI Taxonomy" id="3151832"/>
    <lineage>
        <taxon>Eukaryota</taxon>
        <taxon>Fungi</taxon>
        <taxon>Dikarya</taxon>
        <taxon>Ascomycota</taxon>
        <taxon>Pezizomycotina</taxon>
        <taxon>Sordariomycetes</taxon>
        <taxon>Hypocreomycetidae</taxon>
        <taxon>Hypocreales</taxon>
        <taxon>Clavicipitaceae</taxon>
        <taxon>Metarhizium</taxon>
    </lineage>
</organism>
<dbReference type="HOGENOM" id="CLU_015887_0_0_1"/>
<dbReference type="Pfam" id="PF01485">
    <property type="entry name" value="IBR"/>
    <property type="match status" value="2"/>
</dbReference>
<dbReference type="EMBL" id="AZNF01000001">
    <property type="protein sequence ID" value="KID71046.1"/>
    <property type="molecule type" value="Genomic_DNA"/>
</dbReference>
<feature type="region of interest" description="Disordered" evidence="10">
    <location>
        <begin position="171"/>
        <end position="261"/>
    </location>
</feature>
<dbReference type="GO" id="GO:0016567">
    <property type="term" value="P:protein ubiquitination"/>
    <property type="evidence" value="ECO:0007669"/>
    <property type="project" value="InterPro"/>
</dbReference>
<keyword evidence="5" id="KW-0677">Repeat</keyword>
<dbReference type="PANTHER" id="PTHR11685">
    <property type="entry name" value="RBR FAMILY RING FINGER AND IBR DOMAIN-CONTAINING"/>
    <property type="match status" value="1"/>
</dbReference>
<feature type="domain" description="RING-type" evidence="11">
    <location>
        <begin position="330"/>
        <end position="374"/>
    </location>
</feature>
<keyword evidence="8" id="KW-0862">Zinc</keyword>
<evidence type="ECO:0000259" key="12">
    <source>
        <dbReference type="PROSITE" id="PS51873"/>
    </source>
</evidence>